<dbReference type="InterPro" id="IPR050832">
    <property type="entry name" value="Bact_Acetyltransf"/>
</dbReference>
<evidence type="ECO:0000256" key="2">
    <source>
        <dbReference type="ARBA" id="ARBA00023315"/>
    </source>
</evidence>
<reference evidence="4 5" key="1">
    <citation type="submission" date="2021-09" db="EMBL/GenBank/DDBJ databases">
        <title>Lysobacter sp. 13A isolated from the river sediment.</title>
        <authorList>
            <person name="Liu H."/>
            <person name="Li S."/>
            <person name="Mao S."/>
        </authorList>
    </citation>
    <scope>NUCLEOTIDE SEQUENCE [LARGE SCALE GENOMIC DNA]</scope>
    <source>
        <strain evidence="4 5">13A</strain>
    </source>
</reference>
<dbReference type="EMBL" id="JAINZW010000001">
    <property type="protein sequence ID" value="MBZ4038376.1"/>
    <property type="molecule type" value="Genomic_DNA"/>
</dbReference>
<evidence type="ECO:0000313" key="5">
    <source>
        <dbReference type="Proteomes" id="UP001430954"/>
    </source>
</evidence>
<dbReference type="GO" id="GO:0016746">
    <property type="term" value="F:acyltransferase activity"/>
    <property type="evidence" value="ECO:0007669"/>
    <property type="project" value="UniProtKB-KW"/>
</dbReference>
<gene>
    <name evidence="4" type="ORF">K6753_02340</name>
</gene>
<sequence length="155" mass="16622">MGRLATLDDGQLQTTVRTAAVGDAADVAPLLEALGYPCTRDEAAERILVAISDPRQQLLLAERDGHVCGLVALHTLYMIANGADLARITALVVDPTCHRQGVGRRLLREAEAVARRTGAARIEVTSGAQRTEARAFYCGCGYSDDSQRFVKLLGD</sequence>
<keyword evidence="2 4" id="KW-0012">Acyltransferase</keyword>
<protein>
    <submittedName>
        <fullName evidence="4">GNAT family N-acetyltransferase</fullName>
        <ecNumber evidence="4">2.3.1.-</ecNumber>
    </submittedName>
</protein>
<dbReference type="RefSeq" id="WP_223674564.1">
    <property type="nucleotide sequence ID" value="NZ_JAINZW010000001.1"/>
</dbReference>
<dbReference type="EC" id="2.3.1.-" evidence="4"/>
<dbReference type="PANTHER" id="PTHR43877">
    <property type="entry name" value="AMINOALKYLPHOSPHONATE N-ACETYLTRANSFERASE-RELATED-RELATED"/>
    <property type="match status" value="1"/>
</dbReference>
<name>A0ABS7T3C9_9GAMM</name>
<dbReference type="Proteomes" id="UP001430954">
    <property type="component" value="Unassembled WGS sequence"/>
</dbReference>
<comment type="caution">
    <text evidence="4">The sequence shown here is derived from an EMBL/GenBank/DDBJ whole genome shotgun (WGS) entry which is preliminary data.</text>
</comment>
<proteinExistence type="predicted"/>
<evidence type="ECO:0000259" key="3">
    <source>
        <dbReference type="PROSITE" id="PS51186"/>
    </source>
</evidence>
<dbReference type="PROSITE" id="PS51186">
    <property type="entry name" value="GNAT"/>
    <property type="match status" value="1"/>
</dbReference>
<keyword evidence="5" id="KW-1185">Reference proteome</keyword>
<dbReference type="Gene3D" id="3.40.630.30">
    <property type="match status" value="1"/>
</dbReference>
<dbReference type="SUPFAM" id="SSF55729">
    <property type="entry name" value="Acyl-CoA N-acyltransferases (Nat)"/>
    <property type="match status" value="1"/>
</dbReference>
<keyword evidence="1 4" id="KW-0808">Transferase</keyword>
<dbReference type="InterPro" id="IPR000182">
    <property type="entry name" value="GNAT_dom"/>
</dbReference>
<dbReference type="Pfam" id="PF00583">
    <property type="entry name" value="Acetyltransf_1"/>
    <property type="match status" value="1"/>
</dbReference>
<feature type="domain" description="N-acetyltransferase" evidence="3">
    <location>
        <begin position="14"/>
        <end position="155"/>
    </location>
</feature>
<evidence type="ECO:0000313" key="4">
    <source>
        <dbReference type="EMBL" id="MBZ4038376.1"/>
    </source>
</evidence>
<dbReference type="CDD" id="cd04301">
    <property type="entry name" value="NAT_SF"/>
    <property type="match status" value="1"/>
</dbReference>
<evidence type="ECO:0000256" key="1">
    <source>
        <dbReference type="ARBA" id="ARBA00022679"/>
    </source>
</evidence>
<dbReference type="InterPro" id="IPR016181">
    <property type="entry name" value="Acyl_CoA_acyltransferase"/>
</dbReference>
<accession>A0ABS7T3C9</accession>
<organism evidence="4 5">
    <name type="scientific">Novilysobacter selenitireducens</name>
    <dbReference type="NCBI Taxonomy" id="2872639"/>
    <lineage>
        <taxon>Bacteria</taxon>
        <taxon>Pseudomonadati</taxon>
        <taxon>Pseudomonadota</taxon>
        <taxon>Gammaproteobacteria</taxon>
        <taxon>Lysobacterales</taxon>
        <taxon>Lysobacteraceae</taxon>
        <taxon>Novilysobacter</taxon>
    </lineage>
</organism>